<dbReference type="HOGENOM" id="CLU_110624_0_0_7"/>
<dbReference type="SMART" id="SM01321">
    <property type="entry name" value="Y1_Tnp"/>
    <property type="match status" value="1"/>
</dbReference>
<name>I4C1U7_DESTA</name>
<sequence>MKTPVLIMYKGKLPHWRMDNSIYFVTWRLAASQIPLESDERTVVADAIVHFARVRYDLIAYVVMDDHIHVLAVPVEGVCLQEIVHSWKSFTANRLQRNFGRMGPIWQKEYFDRIVRDEEELMEKVNYILNNPARKWPELEEYKWVDCGFPL</sequence>
<dbReference type="InterPro" id="IPR002686">
    <property type="entry name" value="Transposase_17"/>
</dbReference>
<dbReference type="GO" id="GO:0004803">
    <property type="term" value="F:transposase activity"/>
    <property type="evidence" value="ECO:0007669"/>
    <property type="project" value="InterPro"/>
</dbReference>
<dbReference type="KEGG" id="dti:Desti_0814"/>
<dbReference type="EMBL" id="CP003360">
    <property type="protein sequence ID" value="AFM23538.1"/>
    <property type="molecule type" value="Genomic_DNA"/>
</dbReference>
<dbReference type="Proteomes" id="UP000006055">
    <property type="component" value="Chromosome"/>
</dbReference>
<dbReference type="eggNOG" id="COG1943">
    <property type="taxonomic scope" value="Bacteria"/>
</dbReference>
<dbReference type="InterPro" id="IPR052715">
    <property type="entry name" value="RAYT_transposase"/>
</dbReference>
<dbReference type="Pfam" id="PF01797">
    <property type="entry name" value="Y1_Tnp"/>
    <property type="match status" value="1"/>
</dbReference>
<keyword evidence="3" id="KW-1185">Reference proteome</keyword>
<dbReference type="InterPro" id="IPR036515">
    <property type="entry name" value="Transposase_17_sf"/>
</dbReference>
<dbReference type="PANTHER" id="PTHR36966:SF1">
    <property type="entry name" value="REP-ASSOCIATED TYROSINE TRANSPOSASE"/>
    <property type="match status" value="1"/>
</dbReference>
<dbReference type="AlphaFoldDB" id="I4C1U7"/>
<dbReference type="Gene3D" id="3.30.70.1290">
    <property type="entry name" value="Transposase IS200-like"/>
    <property type="match status" value="1"/>
</dbReference>
<dbReference type="OrthoDB" id="9800147at2"/>
<feature type="domain" description="Transposase IS200-like" evidence="1">
    <location>
        <begin position="18"/>
        <end position="131"/>
    </location>
</feature>
<reference evidence="3" key="1">
    <citation type="submission" date="2012-06" db="EMBL/GenBank/DDBJ databases">
        <title>Complete sequence of chromosome of Desulfomonile tiedjei DSM 6799.</title>
        <authorList>
            <person name="Lucas S."/>
            <person name="Copeland A."/>
            <person name="Lapidus A."/>
            <person name="Glavina del Rio T."/>
            <person name="Dalin E."/>
            <person name="Tice H."/>
            <person name="Bruce D."/>
            <person name="Goodwin L."/>
            <person name="Pitluck S."/>
            <person name="Peters L."/>
            <person name="Ovchinnikova G."/>
            <person name="Zeytun A."/>
            <person name="Lu M."/>
            <person name="Kyrpides N."/>
            <person name="Mavromatis K."/>
            <person name="Ivanova N."/>
            <person name="Brettin T."/>
            <person name="Detter J.C."/>
            <person name="Han C."/>
            <person name="Larimer F."/>
            <person name="Land M."/>
            <person name="Hauser L."/>
            <person name="Markowitz V."/>
            <person name="Cheng J.-F."/>
            <person name="Hugenholtz P."/>
            <person name="Woyke T."/>
            <person name="Wu D."/>
            <person name="Spring S."/>
            <person name="Schroeder M."/>
            <person name="Brambilla E."/>
            <person name="Klenk H.-P."/>
            <person name="Eisen J.A."/>
        </authorList>
    </citation>
    <scope>NUCLEOTIDE SEQUENCE [LARGE SCALE GENOMIC DNA]</scope>
    <source>
        <strain evidence="3">ATCC 49306 / DSM 6799 / DCB-1</strain>
    </source>
</reference>
<dbReference type="RefSeq" id="WP_014808694.1">
    <property type="nucleotide sequence ID" value="NC_018025.1"/>
</dbReference>
<evidence type="ECO:0000259" key="1">
    <source>
        <dbReference type="SMART" id="SM01321"/>
    </source>
</evidence>
<evidence type="ECO:0000313" key="2">
    <source>
        <dbReference type="EMBL" id="AFM23538.1"/>
    </source>
</evidence>
<gene>
    <name evidence="2" type="ordered locus">Desti_0814</name>
</gene>
<proteinExistence type="predicted"/>
<dbReference type="STRING" id="706587.Desti_0814"/>
<evidence type="ECO:0000313" key="3">
    <source>
        <dbReference type="Proteomes" id="UP000006055"/>
    </source>
</evidence>
<dbReference type="GO" id="GO:0043565">
    <property type="term" value="F:sequence-specific DNA binding"/>
    <property type="evidence" value="ECO:0007669"/>
    <property type="project" value="TreeGrafter"/>
</dbReference>
<dbReference type="GO" id="GO:0006313">
    <property type="term" value="P:DNA transposition"/>
    <property type="evidence" value="ECO:0007669"/>
    <property type="project" value="InterPro"/>
</dbReference>
<dbReference type="NCBIfam" id="NF047646">
    <property type="entry name" value="REP_Tyr_transpos"/>
    <property type="match status" value="1"/>
</dbReference>
<dbReference type="SUPFAM" id="SSF143422">
    <property type="entry name" value="Transposase IS200-like"/>
    <property type="match status" value="1"/>
</dbReference>
<accession>I4C1U7</accession>
<organism evidence="2 3">
    <name type="scientific">Desulfomonile tiedjei (strain ATCC 49306 / DSM 6799 / DCB-1)</name>
    <dbReference type="NCBI Taxonomy" id="706587"/>
    <lineage>
        <taxon>Bacteria</taxon>
        <taxon>Pseudomonadati</taxon>
        <taxon>Thermodesulfobacteriota</taxon>
        <taxon>Desulfomonilia</taxon>
        <taxon>Desulfomonilales</taxon>
        <taxon>Desulfomonilaceae</taxon>
        <taxon>Desulfomonile</taxon>
    </lineage>
</organism>
<protein>
    <submittedName>
        <fullName evidence="2">Transposase</fullName>
    </submittedName>
</protein>
<dbReference type="PANTHER" id="PTHR36966">
    <property type="entry name" value="REP-ASSOCIATED TYROSINE TRANSPOSASE"/>
    <property type="match status" value="1"/>
</dbReference>